<reference evidence="1 2" key="1">
    <citation type="submission" date="2016-06" db="EMBL/GenBank/DDBJ databases">
        <title>The Draft Genome Sequence and Annotation of the Desert Woodrat Neotoma lepida.</title>
        <authorList>
            <person name="Campbell M."/>
            <person name="Oakeson K.F."/>
            <person name="Yandell M."/>
            <person name="Halpert J.R."/>
            <person name="Dearing D."/>
        </authorList>
    </citation>
    <scope>NUCLEOTIDE SEQUENCE [LARGE SCALE GENOMIC DNA]</scope>
    <source>
        <strain evidence="1">417</strain>
        <tissue evidence="1">Liver</tissue>
    </source>
</reference>
<dbReference type="OrthoDB" id="10541100at2759"/>
<accession>A0A1A6GE64</accession>
<gene>
    <name evidence="1" type="ORF">A6R68_06941</name>
</gene>
<dbReference type="AlphaFoldDB" id="A0A1A6GE64"/>
<dbReference type="EMBL" id="LZPO01097173">
    <property type="protein sequence ID" value="OBS64528.1"/>
    <property type="molecule type" value="Genomic_DNA"/>
</dbReference>
<sequence>MKTGGRCSLVDTFEEATLKKMGHIGKKECFRLNPPHYMPTTSTSVERKMMKDIKSNLNSTFLFRHSRCNLWSSYR</sequence>
<dbReference type="Proteomes" id="UP000092124">
    <property type="component" value="Unassembled WGS sequence"/>
</dbReference>
<name>A0A1A6GE64_NEOLE</name>
<proteinExistence type="predicted"/>
<evidence type="ECO:0000313" key="2">
    <source>
        <dbReference type="Proteomes" id="UP000092124"/>
    </source>
</evidence>
<feature type="non-terminal residue" evidence="1">
    <location>
        <position position="75"/>
    </location>
</feature>
<protein>
    <submittedName>
        <fullName evidence="1">Uncharacterized protein</fullName>
    </submittedName>
</protein>
<evidence type="ECO:0000313" key="1">
    <source>
        <dbReference type="EMBL" id="OBS64528.1"/>
    </source>
</evidence>
<comment type="caution">
    <text evidence="1">The sequence shown here is derived from an EMBL/GenBank/DDBJ whole genome shotgun (WGS) entry which is preliminary data.</text>
</comment>
<keyword evidence="2" id="KW-1185">Reference proteome</keyword>
<organism evidence="1 2">
    <name type="scientific">Neotoma lepida</name>
    <name type="common">Desert woodrat</name>
    <dbReference type="NCBI Taxonomy" id="56216"/>
    <lineage>
        <taxon>Eukaryota</taxon>
        <taxon>Metazoa</taxon>
        <taxon>Chordata</taxon>
        <taxon>Craniata</taxon>
        <taxon>Vertebrata</taxon>
        <taxon>Euteleostomi</taxon>
        <taxon>Mammalia</taxon>
        <taxon>Eutheria</taxon>
        <taxon>Euarchontoglires</taxon>
        <taxon>Glires</taxon>
        <taxon>Rodentia</taxon>
        <taxon>Myomorpha</taxon>
        <taxon>Muroidea</taxon>
        <taxon>Cricetidae</taxon>
        <taxon>Neotominae</taxon>
        <taxon>Neotoma</taxon>
    </lineage>
</organism>